<feature type="domain" description="Elongation factor 1 beta central acidic region eukaryote" evidence="5">
    <location>
        <begin position="91"/>
        <end position="117"/>
    </location>
</feature>
<dbReference type="SMART" id="SM00888">
    <property type="entry name" value="EF1_GNE"/>
    <property type="match status" value="1"/>
</dbReference>
<dbReference type="Gene3D" id="3.30.70.60">
    <property type="match status" value="1"/>
</dbReference>
<comment type="caution">
    <text evidence="6">The sequence shown here is derived from an EMBL/GenBank/DDBJ whole genome shotgun (WGS) entry which is preliminary data.</text>
</comment>
<dbReference type="OrthoDB" id="331763at2759"/>
<gene>
    <name evidence="6" type="ORF">D9758_006570</name>
</gene>
<protein>
    <recommendedName>
        <fullName evidence="8">Elongation factor 1-beta</fullName>
    </recommendedName>
</protein>
<evidence type="ECO:0000259" key="5">
    <source>
        <dbReference type="SMART" id="SM01182"/>
    </source>
</evidence>
<dbReference type="PANTHER" id="PTHR11595:SF21">
    <property type="entry name" value="ELONGATION FACTOR 1-BETA"/>
    <property type="match status" value="1"/>
</dbReference>
<dbReference type="EMBL" id="JAACJM010000021">
    <property type="protein sequence ID" value="KAF5366806.1"/>
    <property type="molecule type" value="Genomic_DNA"/>
</dbReference>
<sequence length="747" mass="82207">MSVDLAKLDKHLASRSYVEGYTPSQADVHVFNAIKSEPTSNPNVARWYKHIKSYSAEFSSLPGSSKAGEAFLGGSAAPAAAEGGDDEDIDLFGEDEEEDAEAERIKAERVAAYNAKKANKPKTIAKSVVTLEVKPWDDETDMDALEKSVRSLEKDGLVWGSSKLVAIGYGIKKLQITLVIEDEKISMDELQEEIQGFEDYVQSTDVAAMQSSYCFVVNLKAYLLICAAVTRAVKLIFGGHSNIASVHIAGQVDHSNVVLLKVNPISSDDTSRCVKLVGPVNGYAQFLFRTLKLRVRRHDLSRETLKTDLGTAMRMLLENDGLNEGYLGSIGFLQFVIGHLERCVEDNKLNQQCGDVPADDSNHLAIELLVLILSREYIVNFSPTTRERLLLVSRPFIISALQQSAFAKSPHVSLDVPVSENDKTLFRHGPGYGTLASIYEPKFRLWQDASAALILTFALKELDIPQIPPHLPLDRTTAAATGRSGPTQQDYQIVANYRTPLFGDNRPAAQRTGDSSRSASHGAGLCIVWEDFRLKTPDVPGSEVKGYAYTFLPCLLTGVWEGIYMILPSAQLERSGSTADLAITSAPDFLCRTPMQCSLSLYFCFDTQEPGSQESTSDIECCANSTQIIESEDRLTVTGRKYEKLILDPSNGRAVKDPSQATDCIIIGQTLAEHEQAWGAYRYVGRLSRDGEIILRREPKNSSDEGFGNWIFEGRLRLGMNFVGVWRSGEPGECAVRGIFGLRKTGD</sequence>
<evidence type="ECO:0000256" key="2">
    <source>
        <dbReference type="ARBA" id="ARBA00022768"/>
    </source>
</evidence>
<dbReference type="SMART" id="SM01182">
    <property type="entry name" value="EF-1_beta_acid"/>
    <property type="match status" value="1"/>
</dbReference>
<evidence type="ECO:0000259" key="4">
    <source>
        <dbReference type="SMART" id="SM00888"/>
    </source>
</evidence>
<dbReference type="InterPro" id="IPR049720">
    <property type="entry name" value="EF1B_bsu/dsu"/>
</dbReference>
<dbReference type="InterPro" id="IPR014717">
    <property type="entry name" value="Transl_elong_EF1B/ribsomal_bS6"/>
</dbReference>
<dbReference type="GO" id="GO:0005853">
    <property type="term" value="C:eukaryotic translation elongation factor 1 complex"/>
    <property type="evidence" value="ECO:0007669"/>
    <property type="project" value="InterPro"/>
</dbReference>
<dbReference type="Pfam" id="PF00736">
    <property type="entry name" value="EF1_GNE"/>
    <property type="match status" value="1"/>
</dbReference>
<proteinExistence type="inferred from homology"/>
<dbReference type="Gene3D" id="1.20.1050.130">
    <property type="match status" value="1"/>
</dbReference>
<dbReference type="GO" id="GO:0005085">
    <property type="term" value="F:guanyl-nucleotide exchange factor activity"/>
    <property type="evidence" value="ECO:0007669"/>
    <property type="project" value="TreeGrafter"/>
</dbReference>
<dbReference type="Proteomes" id="UP000559256">
    <property type="component" value="Unassembled WGS sequence"/>
</dbReference>
<evidence type="ECO:0000256" key="1">
    <source>
        <dbReference type="ARBA" id="ARBA00007411"/>
    </source>
</evidence>
<dbReference type="SUPFAM" id="SSF47616">
    <property type="entry name" value="GST C-terminal domain-like"/>
    <property type="match status" value="1"/>
</dbReference>
<dbReference type="CDD" id="cd00292">
    <property type="entry name" value="EF1B"/>
    <property type="match status" value="1"/>
</dbReference>
<dbReference type="InterPro" id="IPR014038">
    <property type="entry name" value="EF1B_bsu/dsu_GNE"/>
</dbReference>
<evidence type="ECO:0000313" key="7">
    <source>
        <dbReference type="Proteomes" id="UP000559256"/>
    </source>
</evidence>
<dbReference type="InterPro" id="IPR036282">
    <property type="entry name" value="Glutathione-S-Trfase_C_sf"/>
</dbReference>
<keyword evidence="3" id="KW-0648">Protein biosynthesis</keyword>
<dbReference type="PANTHER" id="PTHR11595">
    <property type="entry name" value="EF-HAND AND COILED-COIL DOMAIN-CONTAINING FAMILY MEMBER"/>
    <property type="match status" value="1"/>
</dbReference>
<accession>A0A8H5GL65</accession>
<evidence type="ECO:0000256" key="3">
    <source>
        <dbReference type="ARBA" id="ARBA00022917"/>
    </source>
</evidence>
<evidence type="ECO:0000313" key="6">
    <source>
        <dbReference type="EMBL" id="KAF5366806.1"/>
    </source>
</evidence>
<keyword evidence="7" id="KW-1185">Reference proteome</keyword>
<comment type="similarity">
    <text evidence="1">Belongs to the EF-1-beta/EF-1-delta family.</text>
</comment>
<dbReference type="Pfam" id="PF10587">
    <property type="entry name" value="EF-1_beta_acid"/>
    <property type="match status" value="1"/>
</dbReference>
<keyword evidence="2" id="KW-0251">Elongation factor</keyword>
<dbReference type="PROSITE" id="PS00824">
    <property type="entry name" value="EF1BD_1"/>
    <property type="match status" value="1"/>
</dbReference>
<reference evidence="6 7" key="1">
    <citation type="journal article" date="2020" name="ISME J.">
        <title>Uncovering the hidden diversity of litter-decomposition mechanisms in mushroom-forming fungi.</title>
        <authorList>
            <person name="Floudas D."/>
            <person name="Bentzer J."/>
            <person name="Ahren D."/>
            <person name="Johansson T."/>
            <person name="Persson P."/>
            <person name="Tunlid A."/>
        </authorList>
    </citation>
    <scope>NUCLEOTIDE SEQUENCE [LARGE SCALE GENOMIC DNA]</scope>
    <source>
        <strain evidence="6 7">CBS 291.85</strain>
    </source>
</reference>
<dbReference type="GO" id="GO:0005829">
    <property type="term" value="C:cytosol"/>
    <property type="evidence" value="ECO:0007669"/>
    <property type="project" value="TreeGrafter"/>
</dbReference>
<feature type="domain" description="Translation elongation factor EF1B beta/delta subunit guanine nucleotide exchange" evidence="4">
    <location>
        <begin position="126"/>
        <end position="212"/>
    </location>
</feature>
<dbReference type="InterPro" id="IPR001326">
    <property type="entry name" value="Transl_elong_EF1B_B/D_CS"/>
</dbReference>
<dbReference type="GO" id="GO:0003746">
    <property type="term" value="F:translation elongation factor activity"/>
    <property type="evidence" value="ECO:0007669"/>
    <property type="project" value="UniProtKB-KW"/>
</dbReference>
<dbReference type="InterPro" id="IPR036219">
    <property type="entry name" value="eEF-1beta-like_sf"/>
</dbReference>
<organism evidence="6 7">
    <name type="scientific">Tetrapyrgos nigripes</name>
    <dbReference type="NCBI Taxonomy" id="182062"/>
    <lineage>
        <taxon>Eukaryota</taxon>
        <taxon>Fungi</taxon>
        <taxon>Dikarya</taxon>
        <taxon>Basidiomycota</taxon>
        <taxon>Agaricomycotina</taxon>
        <taxon>Agaricomycetes</taxon>
        <taxon>Agaricomycetidae</taxon>
        <taxon>Agaricales</taxon>
        <taxon>Marasmiineae</taxon>
        <taxon>Marasmiaceae</taxon>
        <taxon>Tetrapyrgos</taxon>
    </lineage>
</organism>
<evidence type="ECO:0008006" key="8">
    <source>
        <dbReference type="Google" id="ProtNLM"/>
    </source>
</evidence>
<name>A0A8H5GL65_9AGAR</name>
<dbReference type="InterPro" id="IPR018940">
    <property type="entry name" value="EF-1_beta_acid_region_euk"/>
</dbReference>
<dbReference type="FunFam" id="3.30.70.60:FF:000001">
    <property type="entry name" value="Elongation factor 1-beta 1 like"/>
    <property type="match status" value="1"/>
</dbReference>
<dbReference type="AlphaFoldDB" id="A0A8H5GL65"/>
<dbReference type="SUPFAM" id="SSF54984">
    <property type="entry name" value="eEF-1beta-like"/>
    <property type="match status" value="1"/>
</dbReference>